<evidence type="ECO:0000259" key="4">
    <source>
        <dbReference type="Pfam" id="PF21046"/>
    </source>
</evidence>
<accession>A0A178Z7E5</accession>
<reference evidence="6 7" key="1">
    <citation type="submission" date="2016-04" db="EMBL/GenBank/DDBJ databases">
        <title>Draft genome of Fonsecaea erecta CBS 125763.</title>
        <authorList>
            <person name="Weiss V.A."/>
            <person name="Vicente V.A."/>
            <person name="Raittz R.T."/>
            <person name="Moreno L.F."/>
            <person name="De Souza E.M."/>
            <person name="Pedrosa F.O."/>
            <person name="Steffens M.B."/>
            <person name="Faoro H."/>
            <person name="Tadra-Sfeir M.Z."/>
            <person name="Najafzadeh M.J."/>
            <person name="Felipe M.S."/>
            <person name="Teixeira M."/>
            <person name="Sun J."/>
            <person name="Xi L."/>
            <person name="Gomes R."/>
            <person name="De Azevedo C.M."/>
            <person name="Salgado C.G."/>
            <person name="Da Silva M.B."/>
            <person name="Nascimento M.F."/>
            <person name="Queiroz-Telles F."/>
            <person name="Attili D.S."/>
            <person name="Gorbushina A."/>
        </authorList>
    </citation>
    <scope>NUCLEOTIDE SEQUENCE [LARGE SCALE GENOMIC DNA]</scope>
    <source>
        <strain evidence="6 7">CBS 125763</strain>
    </source>
</reference>
<protein>
    <recommendedName>
        <fullName evidence="8">DNA repair protein Rad26</fullName>
    </recommendedName>
</protein>
<feature type="compositionally biased region" description="Acidic residues" evidence="2">
    <location>
        <begin position="1"/>
        <end position="23"/>
    </location>
</feature>
<proteinExistence type="predicted"/>
<sequence>MSGMDDNEDETDLFDDDDFDDLSESALQQLEHHAILSTQRAQAAKAVPVPAHQSRFPPHAQFSARPQAAHPAIQRSLTEDEDSFELVGEEGVPTPVEDQDSYPIRRIQVGEAAQRAQFRQQRYGQAYGAVSRPALEDANRRLQRASLEPTPAVGGLDVMSLDTPLQQTGTALSGDAGDASHTHVDDLLREREELARELRAARDMVSLQKGEISIIRANFEKESKVYDRQIGALKKSMEEESAKHTAALNALAEKNHTLTTRYQFLQQEHTQGLQEAKSLRQRLKDKQTEKGSEPTTPPKRGVASSLRDGFNDDDMMLMSPSKSARRSKPPTPTAAGKRKRKTDGPSPVKPLVLRPTSSTSQNEMLPPPQPIQTKGQVVSVVRKDKQAERNLKFLQSILDYRIKDSKQPLFEALSKFAFPSNPSKTFSALLWEGISQLKGRRLPSDFLQILIDLWSKSLKEQYYKPIACLREIANHIIDLDILVIDSGIVAAIIPLLKSTITINGEKRFEHSPVNHATYGKIRQTPRAVIHPEVDGTSCLELMLTVAYAVCDDPELITLLWRLMDHQFILMMLNAWQPISDISLMLQLLATSIFPTTFGSICVDDQQSQVEHWMMNRICSLLRETPNVDEGVASYTSEQLCQLRLEAMDLLIKIAITSSPHPHDDPSHHGSLLIANDTHAIARLVRSLYDQVSAMYSLHPTTHTLHACLVNKGVSLLYHLLQLHGSTINLQEKLSVINGGVHKHRVVLTRLAFSEGFVVDKYVSDETVAMATQMLEESVTPDEADELVKCFPGFNGRGAGRDEEE</sequence>
<evidence type="ECO:0000259" key="5">
    <source>
        <dbReference type="Pfam" id="PF21048"/>
    </source>
</evidence>
<dbReference type="AlphaFoldDB" id="A0A178Z7E5"/>
<dbReference type="Pfam" id="PF21048">
    <property type="entry name" value="Rad26-like_N"/>
    <property type="match status" value="1"/>
</dbReference>
<feature type="region of interest" description="Disordered" evidence="2">
    <location>
        <begin position="1"/>
        <end position="26"/>
    </location>
</feature>
<dbReference type="InterPro" id="IPR048379">
    <property type="entry name" value="Rad26-like_C"/>
</dbReference>
<evidence type="ECO:0000313" key="7">
    <source>
        <dbReference type="Proteomes" id="UP000078343"/>
    </source>
</evidence>
<dbReference type="GeneID" id="30014517"/>
<feature type="domain" description="Rad26-like helical repeats" evidence="3">
    <location>
        <begin position="496"/>
        <end position="720"/>
    </location>
</feature>
<feature type="domain" description="Rad26-like N-terminal" evidence="5">
    <location>
        <begin position="393"/>
        <end position="438"/>
    </location>
</feature>
<organism evidence="6 7">
    <name type="scientific">Fonsecaea erecta</name>
    <dbReference type="NCBI Taxonomy" id="1367422"/>
    <lineage>
        <taxon>Eukaryota</taxon>
        <taxon>Fungi</taxon>
        <taxon>Dikarya</taxon>
        <taxon>Ascomycota</taxon>
        <taxon>Pezizomycotina</taxon>
        <taxon>Eurotiomycetes</taxon>
        <taxon>Chaetothyriomycetidae</taxon>
        <taxon>Chaetothyriales</taxon>
        <taxon>Herpotrichiellaceae</taxon>
        <taxon>Fonsecaea</taxon>
    </lineage>
</organism>
<dbReference type="InterPro" id="IPR022093">
    <property type="entry name" value="Rad26-like_helical"/>
</dbReference>
<dbReference type="OrthoDB" id="5245063at2759"/>
<evidence type="ECO:0000256" key="2">
    <source>
        <dbReference type="SAM" id="MobiDB-lite"/>
    </source>
</evidence>
<feature type="region of interest" description="Disordered" evidence="2">
    <location>
        <begin position="269"/>
        <end position="376"/>
    </location>
</feature>
<evidence type="ECO:0000259" key="3">
    <source>
        <dbReference type="Pfam" id="PF12331"/>
    </source>
</evidence>
<gene>
    <name evidence="6" type="ORF">AYL99_10349</name>
</gene>
<feature type="compositionally biased region" description="Basic and acidic residues" evidence="2">
    <location>
        <begin position="282"/>
        <end position="292"/>
    </location>
</feature>
<dbReference type="RefSeq" id="XP_018688743.1">
    <property type="nucleotide sequence ID" value="XM_018841855.1"/>
</dbReference>
<dbReference type="STRING" id="1367422.A0A178Z7E5"/>
<name>A0A178Z7E5_9EURO</name>
<feature type="domain" description="Rad26-like C-terminal" evidence="4">
    <location>
        <begin position="727"/>
        <end position="790"/>
    </location>
</feature>
<dbReference type="EMBL" id="LVYI01000011">
    <property type="protein sequence ID" value="OAP55376.1"/>
    <property type="molecule type" value="Genomic_DNA"/>
</dbReference>
<comment type="caution">
    <text evidence="6">The sequence shown here is derived from an EMBL/GenBank/DDBJ whole genome shotgun (WGS) entry which is preliminary data.</text>
</comment>
<dbReference type="InterPro" id="IPR048380">
    <property type="entry name" value="Rad26-like_N"/>
</dbReference>
<evidence type="ECO:0000313" key="6">
    <source>
        <dbReference type="EMBL" id="OAP55376.1"/>
    </source>
</evidence>
<feature type="coiled-coil region" evidence="1">
    <location>
        <begin position="234"/>
        <end position="268"/>
    </location>
</feature>
<keyword evidence="7" id="KW-1185">Reference proteome</keyword>
<evidence type="ECO:0000256" key="1">
    <source>
        <dbReference type="SAM" id="Coils"/>
    </source>
</evidence>
<keyword evidence="1" id="KW-0175">Coiled coil</keyword>
<evidence type="ECO:0008006" key="8">
    <source>
        <dbReference type="Google" id="ProtNLM"/>
    </source>
</evidence>
<dbReference type="Proteomes" id="UP000078343">
    <property type="component" value="Unassembled WGS sequence"/>
</dbReference>
<dbReference type="Pfam" id="PF12331">
    <property type="entry name" value="Rad26-like_helical_rpts"/>
    <property type="match status" value="1"/>
</dbReference>
<dbReference type="Pfam" id="PF21046">
    <property type="entry name" value="Rad26-like_C"/>
    <property type="match status" value="1"/>
</dbReference>